<feature type="domain" description="4-vinyl reductase 4VR" evidence="2">
    <location>
        <begin position="102"/>
        <end position="164"/>
    </location>
</feature>
<dbReference type="InterPro" id="IPR025736">
    <property type="entry name" value="PucR_C-HTH_dom"/>
</dbReference>
<dbReference type="PANTHER" id="PTHR33744:SF7">
    <property type="entry name" value="PUCR FAMILY TRANSCRIPTIONAL REGULATOR"/>
    <property type="match status" value="1"/>
</dbReference>
<dbReference type="InterPro" id="IPR024096">
    <property type="entry name" value="NO_sig/Golgi_transp_ligand-bd"/>
</dbReference>
<evidence type="ECO:0000259" key="2">
    <source>
        <dbReference type="SMART" id="SM00989"/>
    </source>
</evidence>
<dbReference type="InterPro" id="IPR004096">
    <property type="entry name" value="V4R"/>
</dbReference>
<dbReference type="STRING" id="1235279.C772_01124"/>
<dbReference type="Pfam" id="PF06505">
    <property type="entry name" value="XylR_N"/>
    <property type="match status" value="1"/>
</dbReference>
<evidence type="ECO:0000256" key="1">
    <source>
        <dbReference type="ARBA" id="ARBA00006754"/>
    </source>
</evidence>
<sequence length="591" mass="67226">MRRSSTVQASDLVVTSEAFGLLRKALIENLGTEKSGKLLLQFGKRLGENKALELKNHHSDLAALIKEATNAHIELGHISAVLYPEIKPGIDGRIEFTQGVGIWKDSFEVTLHLNHFGQSEECSCYTLSGFASGMMSTIFSEEIFVKEMTCRSKGDPDCSFDARTRDDWESLGEDLEIYDSTTFIDELEATYDELFEHRKLLNKVTAYHHQLTTALTDGKGIQEIVNIAQGILRQTVILYHPSGSVAHHSESADQSGPDLPGHLLSAVKKAQIIRYNSFYYLVSPIYLQNKLHAFIAFQYETRDINEEDHLFIERLVSVLSLCMLNSQVAFEAAERLKISLLDQLIHEQWEQDEHFISRLKYSQPGIESHYTTVAIQYKRNPDEQIDRIELLMHFAMLIDKYRLKALITAKQDYLIVVGYSIDDPDTFRKSVAAVMDQYQNSYPGFTLTAGFSTPFDDLTRIKPSLAQAVQAMNFPNGERFTHFNDLGFLGILLEDSDPEKLLHLARKQFNDLLDTRDDKNKELLQTLYAYLKHGGRFEKIARELSLSVGGVQYRMRKIEETLDINLKDPSVTSYCLILLESLILMNQLSLS</sequence>
<comment type="similarity">
    <text evidence="1">Belongs to the CdaR family.</text>
</comment>
<name>M7NEK2_9BACL</name>
<dbReference type="PANTHER" id="PTHR33744">
    <property type="entry name" value="CARBOHYDRATE DIACID REGULATOR"/>
    <property type="match status" value="1"/>
</dbReference>
<dbReference type="InterPro" id="IPR010523">
    <property type="entry name" value="XylR_N"/>
</dbReference>
<dbReference type="SUPFAM" id="SSF111126">
    <property type="entry name" value="Ligand-binding domain in the NO signalling and Golgi transport"/>
    <property type="match status" value="1"/>
</dbReference>
<reference evidence="3 4" key="1">
    <citation type="journal article" date="2013" name="Genome Announc.">
        <title>Draft Genome Sequence of Bhargavaea cecembensis Strain DSE10T, Isolated from a Deep-Sea Sediment Sample Collected at a Depth of 5,904 m from the Chagos-Laccadive Ridge System in the Indian Ocean.</title>
        <authorList>
            <person name="Shivaji S."/>
            <person name="Ara S."/>
            <person name="Begum Z."/>
            <person name="Ruth M."/>
            <person name="Singh A."/>
            <person name="Kumar Pinnaka A."/>
        </authorList>
    </citation>
    <scope>NUCLEOTIDE SEQUENCE [LARGE SCALE GENOMIC DNA]</scope>
    <source>
        <strain evidence="3 4">DSE10</strain>
    </source>
</reference>
<dbReference type="RefSeq" id="WP_008298082.1">
    <property type="nucleotide sequence ID" value="NZ_AOFT01000004.1"/>
</dbReference>
<organism evidence="3 4">
    <name type="scientific">Bhargavaea cecembensis DSE10</name>
    <dbReference type="NCBI Taxonomy" id="1235279"/>
    <lineage>
        <taxon>Bacteria</taxon>
        <taxon>Bacillati</taxon>
        <taxon>Bacillota</taxon>
        <taxon>Bacilli</taxon>
        <taxon>Bacillales</taxon>
        <taxon>Caryophanaceae</taxon>
        <taxon>Bhargavaea</taxon>
    </lineage>
</organism>
<dbReference type="eggNOG" id="COG1719">
    <property type="taxonomic scope" value="Bacteria"/>
</dbReference>
<dbReference type="InterPro" id="IPR051448">
    <property type="entry name" value="CdaR-like_regulators"/>
</dbReference>
<evidence type="ECO:0000313" key="3">
    <source>
        <dbReference type="EMBL" id="EMR06988.1"/>
    </source>
</evidence>
<proteinExistence type="inferred from homology"/>
<comment type="caution">
    <text evidence="3">The sequence shown here is derived from an EMBL/GenBank/DDBJ whole genome shotgun (WGS) entry which is preliminary data.</text>
</comment>
<dbReference type="Gene3D" id="1.10.10.2840">
    <property type="entry name" value="PucR C-terminal helix-turn-helix domain"/>
    <property type="match status" value="1"/>
</dbReference>
<evidence type="ECO:0000313" key="4">
    <source>
        <dbReference type="Proteomes" id="UP000011919"/>
    </source>
</evidence>
<gene>
    <name evidence="3" type="ORF">C772_01124</name>
</gene>
<accession>M7NEK2</accession>
<dbReference type="OrthoDB" id="154713at2"/>
<dbReference type="eggNOG" id="COG3835">
    <property type="taxonomic scope" value="Bacteria"/>
</dbReference>
<dbReference type="AlphaFoldDB" id="M7NEK2"/>
<dbReference type="Pfam" id="PF17853">
    <property type="entry name" value="GGDEF_2"/>
    <property type="match status" value="1"/>
</dbReference>
<dbReference type="EMBL" id="AOFT01000004">
    <property type="protein sequence ID" value="EMR06988.1"/>
    <property type="molecule type" value="Genomic_DNA"/>
</dbReference>
<protein>
    <submittedName>
        <fullName evidence="3">Sugar diacid utilization regulator</fullName>
    </submittedName>
</protein>
<dbReference type="InterPro" id="IPR042070">
    <property type="entry name" value="PucR_C-HTH_sf"/>
</dbReference>
<dbReference type="Proteomes" id="UP000011919">
    <property type="component" value="Unassembled WGS sequence"/>
</dbReference>
<dbReference type="InterPro" id="IPR041522">
    <property type="entry name" value="CdaR_GGDEF"/>
</dbReference>
<dbReference type="Pfam" id="PF13556">
    <property type="entry name" value="HTH_30"/>
    <property type="match status" value="1"/>
</dbReference>
<dbReference type="SMART" id="SM00989">
    <property type="entry name" value="V4R"/>
    <property type="match status" value="1"/>
</dbReference>
<keyword evidence="4" id="KW-1185">Reference proteome</keyword>
<dbReference type="Gene3D" id="3.30.1380.20">
    <property type="entry name" value="Trafficking protein particle complex subunit 3"/>
    <property type="match status" value="1"/>
</dbReference>
<dbReference type="Pfam" id="PF02830">
    <property type="entry name" value="V4R"/>
    <property type="match status" value="1"/>
</dbReference>